<dbReference type="EMBL" id="LAZR01005670">
    <property type="protein sequence ID" value="KKM98074.1"/>
    <property type="molecule type" value="Genomic_DNA"/>
</dbReference>
<sequence length="45" mass="5340">MVTDVEFDEDELIVSCIIEAVITKRSNSIDWHELKNDSHWIHGWK</sequence>
<comment type="caution">
    <text evidence="1">The sequence shown here is derived from an EMBL/GenBank/DDBJ whole genome shotgun (WGS) entry which is preliminary data.</text>
</comment>
<dbReference type="NCBIfam" id="TIGR02450">
    <property type="entry name" value="TIGR02450 family Trp-rich protein"/>
    <property type="match status" value="1"/>
</dbReference>
<dbReference type="Pfam" id="PF09493">
    <property type="entry name" value="DUF2389"/>
    <property type="match status" value="1"/>
</dbReference>
<evidence type="ECO:0008006" key="2">
    <source>
        <dbReference type="Google" id="ProtNLM"/>
    </source>
</evidence>
<protein>
    <recommendedName>
        <fullName evidence="2">TIGR02450 family Trp-rich protein</fullName>
    </recommendedName>
</protein>
<name>A0A0F9LSB1_9ZZZZ</name>
<dbReference type="InterPro" id="IPR012663">
    <property type="entry name" value="CHP02450_Tryp"/>
</dbReference>
<gene>
    <name evidence="1" type="ORF">LCGC14_1161680</name>
</gene>
<organism evidence="1">
    <name type="scientific">marine sediment metagenome</name>
    <dbReference type="NCBI Taxonomy" id="412755"/>
    <lineage>
        <taxon>unclassified sequences</taxon>
        <taxon>metagenomes</taxon>
        <taxon>ecological metagenomes</taxon>
    </lineage>
</organism>
<reference evidence="1" key="1">
    <citation type="journal article" date="2015" name="Nature">
        <title>Complex archaea that bridge the gap between prokaryotes and eukaryotes.</title>
        <authorList>
            <person name="Spang A."/>
            <person name="Saw J.H."/>
            <person name="Jorgensen S.L."/>
            <person name="Zaremba-Niedzwiedzka K."/>
            <person name="Martijn J."/>
            <person name="Lind A.E."/>
            <person name="van Eijk R."/>
            <person name="Schleper C."/>
            <person name="Guy L."/>
            <person name="Ettema T.J."/>
        </authorList>
    </citation>
    <scope>NUCLEOTIDE SEQUENCE</scope>
</reference>
<proteinExistence type="predicted"/>
<evidence type="ECO:0000313" key="1">
    <source>
        <dbReference type="EMBL" id="KKM98074.1"/>
    </source>
</evidence>
<accession>A0A0F9LSB1</accession>
<dbReference type="AlphaFoldDB" id="A0A0F9LSB1"/>